<keyword evidence="3" id="KW-1185">Reference proteome</keyword>
<accession>A0A0C9VQ69</accession>
<proteinExistence type="predicted"/>
<feature type="region of interest" description="Disordered" evidence="1">
    <location>
        <begin position="224"/>
        <end position="246"/>
    </location>
</feature>
<name>A0A0C9VQ69_SPHS4</name>
<sequence length="273" mass="30337">MPKILNDMLDDNYGTYTAFAEAVGTIKLVKLKNAREKSNTIEQLKDAVNSLQNNRATSTWGTLQTARPYAMAATPSPPPARRFTTPQTPTQATPLPPGLQTPLARLNPYCNTPQTHSASPFNRDAPINPRNNMVIDMGPFPDTTEGWLQHARTVTSWNAKWGETVFPVLDRPYPLSPGMSPVGSWECFKCGRHTEPPHTSNDGACTHQAINNVERSYRARFRFGLTDTGPRTPQTPSPAPRTTAPVHQIETIEEVQEYYDTYENQGNVEEPSS</sequence>
<reference evidence="2 3" key="1">
    <citation type="submission" date="2014-06" db="EMBL/GenBank/DDBJ databases">
        <title>Evolutionary Origins and Diversification of the Mycorrhizal Mutualists.</title>
        <authorList>
            <consortium name="DOE Joint Genome Institute"/>
            <consortium name="Mycorrhizal Genomics Consortium"/>
            <person name="Kohler A."/>
            <person name="Kuo A."/>
            <person name="Nagy L.G."/>
            <person name="Floudas D."/>
            <person name="Copeland A."/>
            <person name="Barry K.W."/>
            <person name="Cichocki N."/>
            <person name="Veneault-Fourrey C."/>
            <person name="LaButti K."/>
            <person name="Lindquist E.A."/>
            <person name="Lipzen A."/>
            <person name="Lundell T."/>
            <person name="Morin E."/>
            <person name="Murat C."/>
            <person name="Riley R."/>
            <person name="Ohm R."/>
            <person name="Sun H."/>
            <person name="Tunlid A."/>
            <person name="Henrissat B."/>
            <person name="Grigoriev I.V."/>
            <person name="Hibbett D.S."/>
            <person name="Martin F."/>
        </authorList>
    </citation>
    <scope>NUCLEOTIDE SEQUENCE [LARGE SCALE GENOMIC DNA]</scope>
    <source>
        <strain evidence="2 3">SS14</strain>
    </source>
</reference>
<dbReference type="AlphaFoldDB" id="A0A0C9VQ69"/>
<gene>
    <name evidence="2" type="ORF">M422DRAFT_49262</name>
</gene>
<evidence type="ECO:0000313" key="2">
    <source>
        <dbReference type="EMBL" id="KIJ40350.1"/>
    </source>
</evidence>
<organism evidence="2 3">
    <name type="scientific">Sphaerobolus stellatus (strain SS14)</name>
    <dbReference type="NCBI Taxonomy" id="990650"/>
    <lineage>
        <taxon>Eukaryota</taxon>
        <taxon>Fungi</taxon>
        <taxon>Dikarya</taxon>
        <taxon>Basidiomycota</taxon>
        <taxon>Agaricomycotina</taxon>
        <taxon>Agaricomycetes</taxon>
        <taxon>Phallomycetidae</taxon>
        <taxon>Geastrales</taxon>
        <taxon>Sphaerobolaceae</taxon>
        <taxon>Sphaerobolus</taxon>
    </lineage>
</organism>
<protein>
    <submittedName>
        <fullName evidence="2">Uncharacterized protein</fullName>
    </submittedName>
</protein>
<feature type="compositionally biased region" description="Low complexity" evidence="1">
    <location>
        <begin position="81"/>
        <end position="93"/>
    </location>
</feature>
<dbReference type="Proteomes" id="UP000054279">
    <property type="component" value="Unassembled WGS sequence"/>
</dbReference>
<evidence type="ECO:0000313" key="3">
    <source>
        <dbReference type="Proteomes" id="UP000054279"/>
    </source>
</evidence>
<feature type="region of interest" description="Disordered" evidence="1">
    <location>
        <begin position="70"/>
        <end position="96"/>
    </location>
</feature>
<dbReference type="HOGENOM" id="CLU_1020041_0_0_1"/>
<dbReference type="EMBL" id="KN837145">
    <property type="protein sequence ID" value="KIJ40350.1"/>
    <property type="molecule type" value="Genomic_DNA"/>
</dbReference>
<dbReference type="OrthoDB" id="3260975at2759"/>
<evidence type="ECO:0000256" key="1">
    <source>
        <dbReference type="SAM" id="MobiDB-lite"/>
    </source>
</evidence>